<keyword evidence="6" id="KW-0276">Fatty acid metabolism</keyword>
<evidence type="ECO:0000256" key="9">
    <source>
        <dbReference type="ARBA" id="ARBA00023160"/>
    </source>
</evidence>
<evidence type="ECO:0000313" key="12">
    <source>
        <dbReference type="EMBL" id="GAI28546.1"/>
    </source>
</evidence>
<sequence>MRRPYPEGFRKAQRAMNLAAKFMLPIITLIDTPGAYPGLEAEERGMGSAIAQCLAQMSDLPTPIISVIIGEGGSEGALAFGVADRILMLENAIFSVIPPERAAVLLYRDASRAEEVAPALRLTAEDCKELGVVDVLVPEPKGGAHVAPDEAARQLKKFLLNELVQVQGISANRLIKARYAKFRGMGRYSSRISVAISKERDQLQEYISQRLEEFKEYLPSRAEEVPLEEEKEPLSED</sequence>
<name>X1NEB8_9ZZZZ</name>
<keyword evidence="5" id="KW-0547">Nucleotide-binding</keyword>
<dbReference type="EMBL" id="BARV01021870">
    <property type="protein sequence ID" value="GAI28546.1"/>
    <property type="molecule type" value="Genomic_DNA"/>
</dbReference>
<dbReference type="PRINTS" id="PR01069">
    <property type="entry name" value="ACCCTRFRASEA"/>
</dbReference>
<keyword evidence="9" id="KW-0275">Fatty acid biosynthesis</keyword>
<dbReference type="InterPro" id="IPR011763">
    <property type="entry name" value="COA_CT_C"/>
</dbReference>
<evidence type="ECO:0000256" key="2">
    <source>
        <dbReference type="ARBA" id="ARBA00011883"/>
    </source>
</evidence>
<dbReference type="GO" id="GO:0016743">
    <property type="term" value="F:carboxyl- or carbamoyltransferase activity"/>
    <property type="evidence" value="ECO:0007669"/>
    <property type="project" value="InterPro"/>
</dbReference>
<dbReference type="Gene3D" id="3.90.226.10">
    <property type="entry name" value="2-enoyl-CoA Hydratase, Chain A, domain 1"/>
    <property type="match status" value="1"/>
</dbReference>
<reference evidence="12" key="1">
    <citation type="journal article" date="2014" name="Front. Microbiol.">
        <title>High frequency of phylogenetically diverse reductive dehalogenase-homologous genes in deep subseafloor sedimentary metagenomes.</title>
        <authorList>
            <person name="Kawai M."/>
            <person name="Futagami T."/>
            <person name="Toyoda A."/>
            <person name="Takaki Y."/>
            <person name="Nishi S."/>
            <person name="Hori S."/>
            <person name="Arai W."/>
            <person name="Tsubouchi T."/>
            <person name="Morono Y."/>
            <person name="Uchiyama I."/>
            <person name="Ito T."/>
            <person name="Fujiyama A."/>
            <person name="Inagaki F."/>
            <person name="Takami H."/>
        </authorList>
    </citation>
    <scope>NUCLEOTIDE SEQUENCE</scope>
    <source>
        <strain evidence="12">Expedition CK06-06</strain>
    </source>
</reference>
<keyword evidence="8" id="KW-0443">Lipid metabolism</keyword>
<evidence type="ECO:0000259" key="11">
    <source>
        <dbReference type="PROSITE" id="PS50989"/>
    </source>
</evidence>
<evidence type="ECO:0000256" key="8">
    <source>
        <dbReference type="ARBA" id="ARBA00023098"/>
    </source>
</evidence>
<dbReference type="UniPathway" id="UPA00655">
    <property type="reaction ID" value="UER00711"/>
</dbReference>
<evidence type="ECO:0000256" key="7">
    <source>
        <dbReference type="ARBA" id="ARBA00022840"/>
    </source>
</evidence>
<dbReference type="GO" id="GO:0005524">
    <property type="term" value="F:ATP binding"/>
    <property type="evidence" value="ECO:0007669"/>
    <property type="project" value="UniProtKB-KW"/>
</dbReference>
<comment type="caution">
    <text evidence="12">The sequence shown here is derived from an EMBL/GenBank/DDBJ whole genome shotgun (WGS) entry which is preliminary data.</text>
</comment>
<dbReference type="PANTHER" id="PTHR42853">
    <property type="entry name" value="ACETYL-COENZYME A CARBOXYLASE CARBOXYL TRANSFERASE SUBUNIT ALPHA"/>
    <property type="match status" value="1"/>
</dbReference>
<evidence type="ECO:0000256" key="1">
    <source>
        <dbReference type="ARBA" id="ARBA00004956"/>
    </source>
</evidence>
<evidence type="ECO:0000256" key="5">
    <source>
        <dbReference type="ARBA" id="ARBA00022741"/>
    </source>
</evidence>
<dbReference type="PANTHER" id="PTHR42853:SF3">
    <property type="entry name" value="ACETYL-COENZYME A CARBOXYLASE CARBOXYL TRANSFERASE SUBUNIT ALPHA, CHLOROPLASTIC"/>
    <property type="match status" value="1"/>
</dbReference>
<evidence type="ECO:0000256" key="10">
    <source>
        <dbReference type="ARBA" id="ARBA00049152"/>
    </source>
</evidence>
<dbReference type="AlphaFoldDB" id="X1NEB8"/>
<dbReference type="GO" id="GO:2001295">
    <property type="term" value="P:malonyl-CoA biosynthetic process"/>
    <property type="evidence" value="ECO:0007669"/>
    <property type="project" value="UniProtKB-UniPathway"/>
</dbReference>
<comment type="catalytic activity">
    <reaction evidence="10">
        <text>N(6)-carboxybiotinyl-L-lysyl-[protein] + acetyl-CoA = N(6)-biotinyl-L-lysyl-[protein] + malonyl-CoA</text>
        <dbReference type="Rhea" id="RHEA:54728"/>
        <dbReference type="Rhea" id="RHEA-COMP:10505"/>
        <dbReference type="Rhea" id="RHEA-COMP:10506"/>
        <dbReference type="ChEBI" id="CHEBI:57288"/>
        <dbReference type="ChEBI" id="CHEBI:57384"/>
        <dbReference type="ChEBI" id="CHEBI:83144"/>
        <dbReference type="ChEBI" id="CHEBI:83145"/>
        <dbReference type="EC" id="2.1.3.15"/>
    </reaction>
</comment>
<evidence type="ECO:0000256" key="6">
    <source>
        <dbReference type="ARBA" id="ARBA00022832"/>
    </source>
</evidence>
<dbReference type="PROSITE" id="PS50989">
    <property type="entry name" value="COA_CT_CTER"/>
    <property type="match status" value="1"/>
</dbReference>
<dbReference type="GO" id="GO:0003989">
    <property type="term" value="F:acetyl-CoA carboxylase activity"/>
    <property type="evidence" value="ECO:0007669"/>
    <property type="project" value="InterPro"/>
</dbReference>
<dbReference type="SUPFAM" id="SSF52096">
    <property type="entry name" value="ClpP/crotonase"/>
    <property type="match status" value="1"/>
</dbReference>
<keyword evidence="3" id="KW-0444">Lipid biosynthesis</keyword>
<organism evidence="12">
    <name type="scientific">marine sediment metagenome</name>
    <dbReference type="NCBI Taxonomy" id="412755"/>
    <lineage>
        <taxon>unclassified sequences</taxon>
        <taxon>metagenomes</taxon>
        <taxon>ecological metagenomes</taxon>
    </lineage>
</organism>
<feature type="domain" description="CoA carboxyltransferase C-terminal" evidence="11">
    <location>
        <begin position="1"/>
        <end position="165"/>
    </location>
</feature>
<comment type="pathway">
    <text evidence="1">Lipid metabolism; malonyl-CoA biosynthesis; malonyl-CoA from acetyl-CoA: step 1/1.</text>
</comment>
<dbReference type="InterPro" id="IPR001095">
    <property type="entry name" value="Acetyl_CoA_COase_a_su"/>
</dbReference>
<dbReference type="GO" id="GO:0009317">
    <property type="term" value="C:acetyl-CoA carboxylase complex"/>
    <property type="evidence" value="ECO:0007669"/>
    <property type="project" value="InterPro"/>
</dbReference>
<proteinExistence type="predicted"/>
<dbReference type="Pfam" id="PF03255">
    <property type="entry name" value="ACCA"/>
    <property type="match status" value="1"/>
</dbReference>
<keyword evidence="4" id="KW-0808">Transferase</keyword>
<evidence type="ECO:0000256" key="4">
    <source>
        <dbReference type="ARBA" id="ARBA00022679"/>
    </source>
</evidence>
<dbReference type="GO" id="GO:0006633">
    <property type="term" value="P:fatty acid biosynthetic process"/>
    <property type="evidence" value="ECO:0007669"/>
    <property type="project" value="UniProtKB-KW"/>
</dbReference>
<accession>X1NEB8</accession>
<gene>
    <name evidence="12" type="ORF">S06H3_36147</name>
</gene>
<dbReference type="InterPro" id="IPR029045">
    <property type="entry name" value="ClpP/crotonase-like_dom_sf"/>
</dbReference>
<dbReference type="EC" id="2.1.3.15" evidence="2"/>
<protein>
    <recommendedName>
        <fullName evidence="2">acetyl-CoA carboxytransferase</fullName>
        <ecNumber evidence="2">2.1.3.15</ecNumber>
    </recommendedName>
</protein>
<evidence type="ECO:0000256" key="3">
    <source>
        <dbReference type="ARBA" id="ARBA00022516"/>
    </source>
</evidence>
<keyword evidence="7" id="KW-0067">ATP-binding</keyword>